<dbReference type="PANTHER" id="PTHR38664">
    <property type="entry name" value="SLR0058 PROTEIN"/>
    <property type="match status" value="1"/>
</dbReference>
<gene>
    <name evidence="2" type="ORF">D5R95_03545</name>
</gene>
<keyword evidence="1" id="KW-0175">Coiled coil</keyword>
<dbReference type="Proteomes" id="UP000284763">
    <property type="component" value="Unassembled WGS sequence"/>
</dbReference>
<evidence type="ECO:0000313" key="2">
    <source>
        <dbReference type="EMBL" id="RQD87387.1"/>
    </source>
</evidence>
<evidence type="ECO:0000256" key="1">
    <source>
        <dbReference type="SAM" id="Coils"/>
    </source>
</evidence>
<dbReference type="AlphaFoldDB" id="A0A3R7WEY1"/>
<proteinExistence type="predicted"/>
<protein>
    <recommendedName>
        <fullName evidence="4">Polyhydroxyalkanoate synthesis regulator</fullName>
    </recommendedName>
</protein>
<comment type="caution">
    <text evidence="2">The sequence shown here is derived from an EMBL/GenBank/DDBJ whole genome shotgun (WGS) entry which is preliminary data.</text>
</comment>
<evidence type="ECO:0008006" key="4">
    <source>
        <dbReference type="Google" id="ProtNLM"/>
    </source>
</evidence>
<dbReference type="InterPro" id="IPR008769">
    <property type="entry name" value="PhaF_PhaI"/>
</dbReference>
<name>A0A3R7WEY1_9EURY</name>
<dbReference type="RefSeq" id="WP_259133179.1">
    <property type="nucleotide sequence ID" value="NZ_JANUCS010000001.1"/>
</dbReference>
<sequence length="107" mass="12655">MRETIRKLGLMGIGAWALTEEKVNELVKELVEKGEMSREEGRMVFQEIIDERQRQKEHIEAKINERVNQMIEQTNLATKEDLKKLASRVEKLENAQKEEMENEENAW</sequence>
<dbReference type="PANTHER" id="PTHR38664:SF1">
    <property type="entry name" value="SLR0058 PROTEIN"/>
    <property type="match status" value="1"/>
</dbReference>
<organism evidence="2 3">
    <name type="scientific">Methanosalsum natronophilum</name>
    <dbReference type="NCBI Taxonomy" id="768733"/>
    <lineage>
        <taxon>Archaea</taxon>
        <taxon>Methanobacteriati</taxon>
        <taxon>Methanobacteriota</taxon>
        <taxon>Stenosarchaea group</taxon>
        <taxon>Methanomicrobia</taxon>
        <taxon>Methanosarcinales</taxon>
        <taxon>Methanosarcinaceae</taxon>
        <taxon>Methanosalsum</taxon>
    </lineage>
</organism>
<feature type="coiled-coil region" evidence="1">
    <location>
        <begin position="75"/>
        <end position="106"/>
    </location>
</feature>
<evidence type="ECO:0000313" key="3">
    <source>
        <dbReference type="Proteomes" id="UP000284763"/>
    </source>
</evidence>
<accession>A0A3R7WEY1</accession>
<reference evidence="2 3" key="1">
    <citation type="submission" date="2018-08" db="EMBL/GenBank/DDBJ databases">
        <title>The metabolism and importance of syntrophic acetate oxidation coupled to methane or sulfide production in haloalkaline environments.</title>
        <authorList>
            <person name="Timmers P.H.A."/>
            <person name="Vavourakis C.D."/>
            <person name="Sorokin D.Y."/>
            <person name="Sinninghe Damste J.S."/>
            <person name="Muyzer G."/>
            <person name="Stams A.J.M."/>
            <person name="Plugge C.M."/>
        </authorList>
    </citation>
    <scope>NUCLEOTIDE SEQUENCE [LARGE SCALE GENOMIC DNA]</scope>
    <source>
        <strain evidence="2">MSAO_Arc3</strain>
    </source>
</reference>
<dbReference type="EMBL" id="QZAB01000237">
    <property type="protein sequence ID" value="RQD87387.1"/>
    <property type="molecule type" value="Genomic_DNA"/>
</dbReference>